<comment type="caution">
    <text evidence="2">The sequence shown here is derived from an EMBL/GenBank/DDBJ whole genome shotgun (WGS) entry which is preliminary data.</text>
</comment>
<dbReference type="EMBL" id="CAJNIZ010026002">
    <property type="protein sequence ID" value="CAE7488315.1"/>
    <property type="molecule type" value="Genomic_DNA"/>
</dbReference>
<feature type="region of interest" description="Disordered" evidence="1">
    <location>
        <begin position="117"/>
        <end position="182"/>
    </location>
</feature>
<sequence>ADCDSLPPLAAAKAQLALRHGGQGLRSAVRHASAAYWVFWTNCLQLLARREPAFAERLSAFLAGSDSLLLALDSLRLASHSLSVASFQLPASHDLSRMDSLQQHDDFDVSVQWRSAAGNATPSRRSRPAGHATRGRALEPTGIREEFAQSRLRSGSTDMGFAGQLEDRRGKRSLRSHGNVTPRRWEAHSAACHPGIPTYTHGAAAALRGCDCFRR</sequence>
<keyword evidence="3" id="KW-1185">Reference proteome</keyword>
<dbReference type="OrthoDB" id="10685970at2759"/>
<dbReference type="AlphaFoldDB" id="A0A812SMV7"/>
<name>A0A812SMV7_SYMPI</name>
<reference evidence="2" key="1">
    <citation type="submission" date="2021-02" db="EMBL/GenBank/DDBJ databases">
        <authorList>
            <person name="Dougan E. K."/>
            <person name="Rhodes N."/>
            <person name="Thang M."/>
            <person name="Chan C."/>
        </authorList>
    </citation>
    <scope>NUCLEOTIDE SEQUENCE</scope>
</reference>
<feature type="non-terminal residue" evidence="2">
    <location>
        <position position="1"/>
    </location>
</feature>
<dbReference type="Proteomes" id="UP000649617">
    <property type="component" value="Unassembled WGS sequence"/>
</dbReference>
<accession>A0A812SMV7</accession>
<evidence type="ECO:0000313" key="3">
    <source>
        <dbReference type="Proteomes" id="UP000649617"/>
    </source>
</evidence>
<evidence type="ECO:0000313" key="2">
    <source>
        <dbReference type="EMBL" id="CAE7488315.1"/>
    </source>
</evidence>
<protein>
    <submittedName>
        <fullName evidence="2">Uncharacterized protein</fullName>
    </submittedName>
</protein>
<organism evidence="2 3">
    <name type="scientific">Symbiodinium pilosum</name>
    <name type="common">Dinoflagellate</name>
    <dbReference type="NCBI Taxonomy" id="2952"/>
    <lineage>
        <taxon>Eukaryota</taxon>
        <taxon>Sar</taxon>
        <taxon>Alveolata</taxon>
        <taxon>Dinophyceae</taxon>
        <taxon>Suessiales</taxon>
        <taxon>Symbiodiniaceae</taxon>
        <taxon>Symbiodinium</taxon>
    </lineage>
</organism>
<gene>
    <name evidence="2" type="ORF">SPIL2461_LOCUS12554</name>
</gene>
<evidence type="ECO:0000256" key="1">
    <source>
        <dbReference type="SAM" id="MobiDB-lite"/>
    </source>
</evidence>
<proteinExistence type="predicted"/>